<organism evidence="3 4">
    <name type="scientific">Solanum tuberosum</name>
    <name type="common">Potato</name>
    <dbReference type="NCBI Taxonomy" id="4113"/>
    <lineage>
        <taxon>Eukaryota</taxon>
        <taxon>Viridiplantae</taxon>
        <taxon>Streptophyta</taxon>
        <taxon>Embryophyta</taxon>
        <taxon>Tracheophyta</taxon>
        <taxon>Spermatophyta</taxon>
        <taxon>Magnoliopsida</taxon>
        <taxon>eudicotyledons</taxon>
        <taxon>Gunneridae</taxon>
        <taxon>Pentapetalae</taxon>
        <taxon>asterids</taxon>
        <taxon>lamiids</taxon>
        <taxon>Solanales</taxon>
        <taxon>Solanaceae</taxon>
        <taxon>Solanoideae</taxon>
        <taxon>Solaneae</taxon>
        <taxon>Solanum</taxon>
    </lineage>
</organism>
<evidence type="ECO:0000313" key="3">
    <source>
        <dbReference type="EnsemblPlants" id="PGSC0003DMT400086179"/>
    </source>
</evidence>
<dbReference type="Pfam" id="PF20167">
    <property type="entry name" value="Transposase_32"/>
    <property type="match status" value="1"/>
</dbReference>
<feature type="region of interest" description="Disordered" evidence="1">
    <location>
        <begin position="1"/>
        <end position="48"/>
    </location>
</feature>
<protein>
    <recommendedName>
        <fullName evidence="2">Putative plant transposon protein domain-containing protein</fullName>
    </recommendedName>
</protein>
<keyword evidence="4" id="KW-1185">Reference proteome</keyword>
<proteinExistence type="predicted"/>
<feature type="compositionally biased region" description="Basic and acidic residues" evidence="1">
    <location>
        <begin position="30"/>
        <end position="39"/>
    </location>
</feature>
<dbReference type="HOGENOM" id="CLU_029307_1_3_1"/>
<feature type="domain" description="Putative plant transposon protein" evidence="2">
    <location>
        <begin position="154"/>
        <end position="262"/>
    </location>
</feature>
<dbReference type="EnsemblPlants" id="PGSC0003DMT400086179">
    <property type="protein sequence ID" value="PGSC0003DMT400086179"/>
    <property type="gene ID" value="PGSC0003DMG400035750"/>
</dbReference>
<dbReference type="Gramene" id="PGSC0003DMT400086179">
    <property type="protein sequence ID" value="PGSC0003DMT400086179"/>
    <property type="gene ID" value="PGSC0003DMG400035750"/>
</dbReference>
<dbReference type="GO" id="GO:0009523">
    <property type="term" value="C:photosystem II"/>
    <property type="evidence" value="ECO:0000318"/>
    <property type="project" value="GO_Central"/>
</dbReference>
<dbReference type="AlphaFoldDB" id="M1DB62"/>
<dbReference type="PANTHER" id="PTHR33180:SF31">
    <property type="entry name" value="POLYPROTEIN PROTEIN"/>
    <property type="match status" value="1"/>
</dbReference>
<evidence type="ECO:0000259" key="2">
    <source>
        <dbReference type="Pfam" id="PF20167"/>
    </source>
</evidence>
<dbReference type="Proteomes" id="UP000011115">
    <property type="component" value="Unassembled WGS sequence"/>
</dbReference>
<evidence type="ECO:0000313" key="4">
    <source>
        <dbReference type="Proteomes" id="UP000011115"/>
    </source>
</evidence>
<reference evidence="3" key="2">
    <citation type="submission" date="2015-06" db="UniProtKB">
        <authorList>
            <consortium name="EnsemblPlants"/>
        </authorList>
    </citation>
    <scope>IDENTIFICATION</scope>
    <source>
        <strain evidence="3">DM1-3 516 R44</strain>
    </source>
</reference>
<dbReference type="GO" id="GO:0009579">
    <property type="term" value="C:thylakoid"/>
    <property type="evidence" value="ECO:0000318"/>
    <property type="project" value="GO_Central"/>
</dbReference>
<dbReference type="InParanoid" id="M1DB62"/>
<accession>M1DB62</accession>
<dbReference type="PANTHER" id="PTHR33180">
    <property type="entry name" value="PHOTOSYSTEM II CP43 REACTION CENTER PROTEIN"/>
    <property type="match status" value="1"/>
</dbReference>
<reference evidence="4" key="1">
    <citation type="journal article" date="2011" name="Nature">
        <title>Genome sequence and analysis of the tuber crop potato.</title>
        <authorList>
            <consortium name="The Potato Genome Sequencing Consortium"/>
        </authorList>
    </citation>
    <scope>NUCLEOTIDE SEQUENCE [LARGE SCALE GENOMIC DNA]</scope>
    <source>
        <strain evidence="4">cv. DM1-3 516 R44</strain>
    </source>
</reference>
<evidence type="ECO:0000256" key="1">
    <source>
        <dbReference type="SAM" id="MobiDB-lite"/>
    </source>
</evidence>
<name>M1DB62_SOLTU</name>
<dbReference type="InterPro" id="IPR046796">
    <property type="entry name" value="Transposase_32_dom"/>
</dbReference>
<sequence length="264" mass="29724">MVRTNLNEPPQKIMKGITINKGGSRPSQKRKQDFPPGDKGKRKKHIARKGVAVEPDFVEPEDELPLIDRKRALHARSQSTATNTPSATTLLTTAPVPTPTPPLVAPALPIVPRPPILLNRLKGDGLRTILEEKMLSVEGLEGKHVKVLDTLRYHEFEKFTRPRGTYIPSWVREFYLAYGELVPKSRKKATDFRPVKSVMVRGKEVECHSEHINVVLGRLLHSVLPYHGLPIALSLDDLKSWLAPMISDTTPRWMDEGVPIEKRI</sequence>
<dbReference type="PaxDb" id="4113-PGSC0003DMT400086179"/>